<dbReference type="AlphaFoldDB" id="A0A179IEB1"/>
<dbReference type="EMBL" id="LUKN01001925">
    <property type="protein sequence ID" value="OAQ99970.1"/>
    <property type="molecule type" value="Genomic_DNA"/>
</dbReference>
<proteinExistence type="predicted"/>
<reference evidence="1 2" key="1">
    <citation type="submission" date="2016-03" db="EMBL/GenBank/DDBJ databases">
        <title>Fine-scale spatial genetic structure of a fungal parasite of coffee scale insects.</title>
        <authorList>
            <person name="Jackson D."/>
            <person name="Zemenick K.A."/>
            <person name="Malloure B."/>
            <person name="Quandt C.A."/>
            <person name="James T.Y."/>
        </authorList>
    </citation>
    <scope>NUCLEOTIDE SEQUENCE [LARGE SCALE GENOMIC DNA]</scope>
    <source>
        <strain evidence="1 2">UM487</strain>
    </source>
</reference>
<dbReference type="Proteomes" id="UP000243081">
    <property type="component" value="Unassembled WGS sequence"/>
</dbReference>
<organism evidence="1 2">
    <name type="scientific">Cordyceps confragosa</name>
    <name type="common">Lecanicillium lecanii</name>
    <dbReference type="NCBI Taxonomy" id="2714763"/>
    <lineage>
        <taxon>Eukaryota</taxon>
        <taxon>Fungi</taxon>
        <taxon>Dikarya</taxon>
        <taxon>Ascomycota</taxon>
        <taxon>Pezizomycotina</taxon>
        <taxon>Sordariomycetes</taxon>
        <taxon>Hypocreomycetidae</taxon>
        <taxon>Hypocreales</taxon>
        <taxon>Cordycipitaceae</taxon>
        <taxon>Akanthomyces</taxon>
    </lineage>
</organism>
<accession>A0A179IEB1</accession>
<gene>
    <name evidence="1" type="ORF">LLEC1_08123</name>
</gene>
<comment type="caution">
    <text evidence="1">The sequence shown here is derived from an EMBL/GenBank/DDBJ whole genome shotgun (WGS) entry which is preliminary data.</text>
</comment>
<evidence type="ECO:0000313" key="1">
    <source>
        <dbReference type="EMBL" id="OAQ99970.1"/>
    </source>
</evidence>
<protein>
    <submittedName>
        <fullName evidence="1">Uncharacterized protein</fullName>
    </submittedName>
</protein>
<keyword evidence="2" id="KW-1185">Reference proteome</keyword>
<dbReference type="OrthoDB" id="2583188at2759"/>
<sequence>MYAGSLVPTIVATIRLNSGASHMDKIVTLGAISYSEEDLEHLTLGFAGHIQGKWFGVYGDNLGCAPGVHDPDKGDHQAHAFVRDSVAALTDHPLLVVNQSLDSRGYRQQFTPWIS</sequence>
<evidence type="ECO:0000313" key="2">
    <source>
        <dbReference type="Proteomes" id="UP000243081"/>
    </source>
</evidence>
<name>A0A179IEB1_CORDF</name>